<dbReference type="Pfam" id="PF00102">
    <property type="entry name" value="Y_phosphatase"/>
    <property type="match status" value="1"/>
</dbReference>
<sequence>MCEQYWPVDDKTESHGGYTLRVESEQSLANFTIRTLKIWKRDTPEADARRVLQFHYTEWPCHTGPFPTALLDFRRRVRQIITEKPEFGKGETLVHCK</sequence>
<comment type="caution">
    <text evidence="2">The sequence shown here is derived from an EMBL/GenBank/DDBJ whole genome shotgun (WGS) entry which is preliminary data.</text>
</comment>
<keyword evidence="3" id="KW-1185">Reference proteome</keyword>
<name>A0A8J2LNK5_9HEXA</name>
<evidence type="ECO:0000313" key="3">
    <source>
        <dbReference type="Proteomes" id="UP000708208"/>
    </source>
</evidence>
<evidence type="ECO:0000313" key="2">
    <source>
        <dbReference type="EMBL" id="CAG7826384.1"/>
    </source>
</evidence>
<protein>
    <recommendedName>
        <fullName evidence="1">Tyrosine-protein phosphatase domain-containing protein</fullName>
    </recommendedName>
</protein>
<reference evidence="2" key="1">
    <citation type="submission" date="2021-06" db="EMBL/GenBank/DDBJ databases">
        <authorList>
            <person name="Hodson N. C."/>
            <person name="Mongue J. A."/>
            <person name="Jaron S. K."/>
        </authorList>
    </citation>
    <scope>NUCLEOTIDE SEQUENCE</scope>
</reference>
<dbReference type="Proteomes" id="UP000708208">
    <property type="component" value="Unassembled WGS sequence"/>
</dbReference>
<accession>A0A8J2LNK5</accession>
<dbReference type="AlphaFoldDB" id="A0A8J2LNK5"/>
<dbReference type="PROSITE" id="PS50055">
    <property type="entry name" value="TYR_PHOSPHATASE_PTP"/>
    <property type="match status" value="1"/>
</dbReference>
<proteinExistence type="predicted"/>
<dbReference type="InterPro" id="IPR000242">
    <property type="entry name" value="PTP_cat"/>
</dbReference>
<organism evidence="2 3">
    <name type="scientific">Allacma fusca</name>
    <dbReference type="NCBI Taxonomy" id="39272"/>
    <lineage>
        <taxon>Eukaryota</taxon>
        <taxon>Metazoa</taxon>
        <taxon>Ecdysozoa</taxon>
        <taxon>Arthropoda</taxon>
        <taxon>Hexapoda</taxon>
        <taxon>Collembola</taxon>
        <taxon>Symphypleona</taxon>
        <taxon>Sminthuridae</taxon>
        <taxon>Allacma</taxon>
    </lineage>
</organism>
<dbReference type="EMBL" id="CAJVCH010539587">
    <property type="protein sequence ID" value="CAG7826384.1"/>
    <property type="molecule type" value="Genomic_DNA"/>
</dbReference>
<dbReference type="PANTHER" id="PTHR19134:SF561">
    <property type="entry name" value="PROTEIN TYROSINE PHOSPHATASE 36E, ISOFORM A"/>
    <property type="match status" value="1"/>
</dbReference>
<dbReference type="GO" id="GO:0004725">
    <property type="term" value="F:protein tyrosine phosphatase activity"/>
    <property type="evidence" value="ECO:0007669"/>
    <property type="project" value="InterPro"/>
</dbReference>
<dbReference type="OrthoDB" id="6144703at2759"/>
<feature type="domain" description="Tyrosine-protein phosphatase" evidence="1">
    <location>
        <begin position="1"/>
        <end position="97"/>
    </location>
</feature>
<evidence type="ECO:0000259" key="1">
    <source>
        <dbReference type="PROSITE" id="PS50055"/>
    </source>
</evidence>
<gene>
    <name evidence="2" type="ORF">AFUS01_LOCUS36438</name>
</gene>
<dbReference type="PANTHER" id="PTHR19134">
    <property type="entry name" value="RECEPTOR-TYPE TYROSINE-PROTEIN PHOSPHATASE"/>
    <property type="match status" value="1"/>
</dbReference>
<dbReference type="InterPro" id="IPR050348">
    <property type="entry name" value="Protein-Tyr_Phosphatase"/>
</dbReference>